<protein>
    <recommendedName>
        <fullName evidence="4">DUF2975 domain-containing protein</fullName>
    </recommendedName>
</protein>
<name>A0ABP6RVM2_9PSEU</name>
<evidence type="ECO:0000256" key="1">
    <source>
        <dbReference type="SAM" id="Phobius"/>
    </source>
</evidence>
<accession>A0ABP6RVM2</accession>
<dbReference type="EMBL" id="BAAAYK010000038">
    <property type="protein sequence ID" value="GAA3359195.1"/>
    <property type="molecule type" value="Genomic_DNA"/>
</dbReference>
<proteinExistence type="predicted"/>
<feature type="transmembrane region" description="Helical" evidence="1">
    <location>
        <begin position="91"/>
        <end position="110"/>
    </location>
</feature>
<gene>
    <name evidence="2" type="ORF">GCM10020366_34230</name>
</gene>
<dbReference type="Proteomes" id="UP001500483">
    <property type="component" value="Unassembled WGS sequence"/>
</dbReference>
<evidence type="ECO:0000313" key="2">
    <source>
        <dbReference type="EMBL" id="GAA3359195.1"/>
    </source>
</evidence>
<feature type="transmembrane region" description="Helical" evidence="1">
    <location>
        <begin position="122"/>
        <end position="143"/>
    </location>
</feature>
<evidence type="ECO:0008006" key="4">
    <source>
        <dbReference type="Google" id="ProtNLM"/>
    </source>
</evidence>
<reference evidence="3" key="1">
    <citation type="journal article" date="2019" name="Int. J. Syst. Evol. Microbiol.">
        <title>The Global Catalogue of Microorganisms (GCM) 10K type strain sequencing project: providing services to taxonomists for standard genome sequencing and annotation.</title>
        <authorList>
            <consortium name="The Broad Institute Genomics Platform"/>
            <consortium name="The Broad Institute Genome Sequencing Center for Infectious Disease"/>
            <person name="Wu L."/>
            <person name="Ma J."/>
        </authorList>
    </citation>
    <scope>NUCLEOTIDE SEQUENCE [LARGE SCALE GENOMIC DNA]</scope>
    <source>
        <strain evidence="3">JCM 9687</strain>
    </source>
</reference>
<keyword evidence="1" id="KW-0472">Membrane</keyword>
<keyword evidence="1" id="KW-1133">Transmembrane helix</keyword>
<feature type="transmembrane region" description="Helical" evidence="1">
    <location>
        <begin position="9"/>
        <end position="29"/>
    </location>
</feature>
<organism evidence="2 3">
    <name type="scientific">Saccharopolyspora gregorii</name>
    <dbReference type="NCBI Taxonomy" id="33914"/>
    <lineage>
        <taxon>Bacteria</taxon>
        <taxon>Bacillati</taxon>
        <taxon>Actinomycetota</taxon>
        <taxon>Actinomycetes</taxon>
        <taxon>Pseudonocardiales</taxon>
        <taxon>Pseudonocardiaceae</taxon>
        <taxon>Saccharopolyspora</taxon>
    </lineage>
</organism>
<feature type="transmembrane region" description="Helical" evidence="1">
    <location>
        <begin position="176"/>
        <end position="194"/>
    </location>
</feature>
<evidence type="ECO:0000313" key="3">
    <source>
        <dbReference type="Proteomes" id="UP001500483"/>
    </source>
</evidence>
<keyword evidence="3" id="KW-1185">Reference proteome</keyword>
<comment type="caution">
    <text evidence="2">The sequence shown here is derived from an EMBL/GenBank/DDBJ whole genome shotgun (WGS) entry which is preliminary data.</text>
</comment>
<keyword evidence="1" id="KW-0812">Transmembrane</keyword>
<sequence length="208" mass="21836">MRYSASTRISVTLSTVLAAGSAVLFAGMLARHATDDGEICAFTDSWANLELADPPAAAAGVRVGGSGVVRFCLQDPDAVQRMWDLGVRLPGYLFAAVALLLLTALLRTAVRHGAFTDPVPRRMTALGWFLVLGGPVAAAVTGWSRQALVASTVPAATPPDVFGGGQPWQAMSGNPFPWFAVLAGLAALIFARIMREAVRMREDLAGTV</sequence>